<dbReference type="Proteomes" id="UP000193104">
    <property type="component" value="Unassembled WGS sequence"/>
</dbReference>
<dbReference type="STRING" id="1076551.HA48_13095"/>
<evidence type="ECO:0000313" key="1">
    <source>
        <dbReference type="EMBL" id="ORM72777.1"/>
    </source>
</evidence>
<dbReference type="NCBIfam" id="NF040640">
    <property type="entry name" value="YcgZ_fam"/>
    <property type="match status" value="1"/>
</dbReference>
<protein>
    <submittedName>
        <fullName evidence="1">Two-component-system connector protein YcgZ</fullName>
    </submittedName>
</protein>
<dbReference type="Gene3D" id="1.20.5.5260">
    <property type="match status" value="1"/>
</dbReference>
<dbReference type="AlphaFoldDB" id="A0A1X1D831"/>
<organism evidence="1 2">
    <name type="scientific">Pantoea wallisii</name>
    <dbReference type="NCBI Taxonomy" id="1076551"/>
    <lineage>
        <taxon>Bacteria</taxon>
        <taxon>Pseudomonadati</taxon>
        <taxon>Pseudomonadota</taxon>
        <taxon>Gammaproteobacteria</taxon>
        <taxon>Enterobacterales</taxon>
        <taxon>Erwiniaceae</taxon>
        <taxon>Pantoea</taxon>
    </lineage>
</organism>
<gene>
    <name evidence="1" type="ORF">HA48_13095</name>
</gene>
<proteinExistence type="predicted"/>
<name>A0A1X1D831_9GAMM</name>
<dbReference type="OrthoDB" id="6420902at2"/>
<evidence type="ECO:0000313" key="2">
    <source>
        <dbReference type="Proteomes" id="UP000193104"/>
    </source>
</evidence>
<dbReference type="RefSeq" id="WP_128601743.1">
    <property type="nucleotide sequence ID" value="NZ_MLFS01000035.1"/>
</dbReference>
<comment type="caution">
    <text evidence="1">The sequence shown here is derived from an EMBL/GenBank/DDBJ whole genome shotgun (WGS) entry which is preliminary data.</text>
</comment>
<reference evidence="1 2" key="1">
    <citation type="journal article" date="2017" name="Antonie Van Leeuwenhoek">
        <title>Phylogenomic resolution of the bacterial genus Pantoea and its relationship with Erwinia and Tatumella.</title>
        <authorList>
            <person name="Palmer M."/>
            <person name="Steenkamp E.T."/>
            <person name="Coetzee M.P."/>
            <person name="Chan W.Y."/>
            <person name="van Zyl E."/>
            <person name="De Maayer P."/>
            <person name="Coutinho T.A."/>
            <person name="Blom J."/>
            <person name="Smits T.H."/>
            <person name="Duffy B."/>
            <person name="Venter S.N."/>
        </authorList>
    </citation>
    <scope>NUCLEOTIDE SEQUENCE [LARGE SCALE GENOMIC DNA]</scope>
    <source>
        <strain evidence="1 2">LMG 26277</strain>
    </source>
</reference>
<sequence length="83" mass="9456">MSQDRNLATTADAIRCHFKQAALPSQQETLGQLVVEILLEGRLLNRKSLCTKLIFRLEQAQSPQEKLHYQQLVGLLFTCDKES</sequence>
<keyword evidence="2" id="KW-1185">Reference proteome</keyword>
<dbReference type="EMBL" id="MLFS01000035">
    <property type="protein sequence ID" value="ORM72777.1"/>
    <property type="molecule type" value="Genomic_DNA"/>
</dbReference>
<accession>A0A1X1D831</accession>